<evidence type="ECO:0000256" key="11">
    <source>
        <dbReference type="ARBA" id="ARBA00023315"/>
    </source>
</evidence>
<dbReference type="RefSeq" id="WP_259552339.1">
    <property type="nucleotide sequence ID" value="NZ_BAABHW010000005.1"/>
</dbReference>
<dbReference type="PANTHER" id="PTHR11712:SF306">
    <property type="entry name" value="3-OXOACYL-[ACYL-CARRIER-PROTEIN] SYNTHASE 1"/>
    <property type="match status" value="1"/>
</dbReference>
<dbReference type="CDD" id="cd00834">
    <property type="entry name" value="KAS_I_II"/>
    <property type="match status" value="1"/>
</dbReference>
<evidence type="ECO:0000259" key="18">
    <source>
        <dbReference type="PROSITE" id="PS52004"/>
    </source>
</evidence>
<keyword evidence="5" id="KW-0963">Cytoplasm</keyword>
<evidence type="ECO:0000256" key="12">
    <source>
        <dbReference type="ARBA" id="ARBA00039450"/>
    </source>
</evidence>
<evidence type="ECO:0000256" key="16">
    <source>
        <dbReference type="ARBA" id="ARBA00048506"/>
    </source>
</evidence>
<evidence type="ECO:0000313" key="19">
    <source>
        <dbReference type="EMBL" id="GAA5079303.1"/>
    </source>
</evidence>
<dbReference type="InterPro" id="IPR020841">
    <property type="entry name" value="PKS_Beta-ketoAc_synthase_dom"/>
</dbReference>
<evidence type="ECO:0000256" key="7">
    <source>
        <dbReference type="ARBA" id="ARBA00022679"/>
    </source>
</evidence>
<evidence type="ECO:0000256" key="1">
    <source>
        <dbReference type="ARBA" id="ARBA00004496"/>
    </source>
</evidence>
<keyword evidence="10" id="KW-0275">Fatty acid biosynthesis</keyword>
<dbReference type="EMBL" id="BAABHW010000005">
    <property type="protein sequence ID" value="GAA5079303.1"/>
    <property type="molecule type" value="Genomic_DNA"/>
</dbReference>
<organism evidence="19 20">
    <name type="scientific">[Roseibacterium] beibuensis</name>
    <dbReference type="NCBI Taxonomy" id="1193142"/>
    <lineage>
        <taxon>Bacteria</taxon>
        <taxon>Pseudomonadati</taxon>
        <taxon>Pseudomonadota</taxon>
        <taxon>Alphaproteobacteria</taxon>
        <taxon>Rhodobacterales</taxon>
        <taxon>Roseobacteraceae</taxon>
        <taxon>Roseicyclus</taxon>
    </lineage>
</organism>
<feature type="domain" description="Ketosynthase family 3 (KS3)" evidence="18">
    <location>
        <begin position="1"/>
        <end position="406"/>
    </location>
</feature>
<evidence type="ECO:0000256" key="15">
    <source>
        <dbReference type="ARBA" id="ARBA00048121"/>
    </source>
</evidence>
<evidence type="ECO:0000256" key="9">
    <source>
        <dbReference type="ARBA" id="ARBA00023098"/>
    </source>
</evidence>
<comment type="subcellular location">
    <subcellularLocation>
        <location evidence="1">Cytoplasm</location>
    </subcellularLocation>
</comment>
<keyword evidence="7 17" id="KW-0808">Transferase</keyword>
<comment type="subunit">
    <text evidence="3">Homodimer.</text>
</comment>
<name>A0ABP9LIP8_9RHOB</name>
<evidence type="ECO:0000256" key="17">
    <source>
        <dbReference type="RuleBase" id="RU003694"/>
    </source>
</evidence>
<dbReference type="Gene3D" id="3.40.47.10">
    <property type="match status" value="2"/>
</dbReference>
<gene>
    <name evidence="19" type="primary">fabB</name>
    <name evidence="19" type="ORF">GCM10023209_31370</name>
</gene>
<dbReference type="InterPro" id="IPR014031">
    <property type="entry name" value="Ketoacyl_synth_C"/>
</dbReference>
<evidence type="ECO:0000256" key="8">
    <source>
        <dbReference type="ARBA" id="ARBA00022832"/>
    </source>
</evidence>
<dbReference type="EC" id="2.3.1.41" evidence="4"/>
<proteinExistence type="inferred from homology"/>
<keyword evidence="20" id="KW-1185">Reference proteome</keyword>
<evidence type="ECO:0000256" key="10">
    <source>
        <dbReference type="ARBA" id="ARBA00023160"/>
    </source>
</evidence>
<dbReference type="PROSITE" id="PS52004">
    <property type="entry name" value="KS3_2"/>
    <property type="match status" value="1"/>
</dbReference>
<dbReference type="NCBIfam" id="NF005589">
    <property type="entry name" value="PRK07314.1"/>
    <property type="match status" value="1"/>
</dbReference>
<keyword evidence="11" id="KW-0012">Acyltransferase</keyword>
<keyword evidence="6" id="KW-0444">Lipid biosynthesis</keyword>
<evidence type="ECO:0000256" key="2">
    <source>
        <dbReference type="ARBA" id="ARBA00008467"/>
    </source>
</evidence>
<evidence type="ECO:0000256" key="6">
    <source>
        <dbReference type="ARBA" id="ARBA00022516"/>
    </source>
</evidence>
<dbReference type="SUPFAM" id="SSF53901">
    <property type="entry name" value="Thiolase-like"/>
    <property type="match status" value="2"/>
</dbReference>
<evidence type="ECO:0000256" key="5">
    <source>
        <dbReference type="ARBA" id="ARBA00022490"/>
    </source>
</evidence>
<comment type="catalytic activity">
    <reaction evidence="15">
        <text>(3Z)-decenoyl-[ACP] + malonyl-[ACP] + H(+) = 3-oxo-(5Z)-dodecenoyl-[ACP] + holo-[ACP] + CO2</text>
        <dbReference type="Rhea" id="RHEA:54940"/>
        <dbReference type="Rhea" id="RHEA-COMP:9623"/>
        <dbReference type="Rhea" id="RHEA-COMP:9685"/>
        <dbReference type="Rhea" id="RHEA-COMP:9927"/>
        <dbReference type="Rhea" id="RHEA-COMP:14042"/>
        <dbReference type="ChEBI" id="CHEBI:15378"/>
        <dbReference type="ChEBI" id="CHEBI:16526"/>
        <dbReference type="ChEBI" id="CHEBI:64479"/>
        <dbReference type="ChEBI" id="CHEBI:78449"/>
        <dbReference type="ChEBI" id="CHEBI:78798"/>
        <dbReference type="ChEBI" id="CHEBI:138410"/>
    </reaction>
    <physiologicalReaction direction="left-to-right" evidence="15">
        <dbReference type="Rhea" id="RHEA:54941"/>
    </physiologicalReaction>
</comment>
<evidence type="ECO:0000313" key="20">
    <source>
        <dbReference type="Proteomes" id="UP001499910"/>
    </source>
</evidence>
<dbReference type="InterPro" id="IPR016039">
    <property type="entry name" value="Thiolase-like"/>
</dbReference>
<dbReference type="InterPro" id="IPR000794">
    <property type="entry name" value="Beta-ketoacyl_synthase"/>
</dbReference>
<dbReference type="Pfam" id="PF00109">
    <property type="entry name" value="ketoacyl-synt"/>
    <property type="match status" value="1"/>
</dbReference>
<comment type="catalytic activity">
    <reaction evidence="16">
        <text>a fatty acyl-[ACP] + malonyl-[ACP] + H(+) = a 3-oxoacyl-[ACP] + holo-[ACP] + CO2</text>
        <dbReference type="Rhea" id="RHEA:22836"/>
        <dbReference type="Rhea" id="RHEA-COMP:9623"/>
        <dbReference type="Rhea" id="RHEA-COMP:9685"/>
        <dbReference type="Rhea" id="RHEA-COMP:9916"/>
        <dbReference type="Rhea" id="RHEA-COMP:14125"/>
        <dbReference type="ChEBI" id="CHEBI:15378"/>
        <dbReference type="ChEBI" id="CHEBI:16526"/>
        <dbReference type="ChEBI" id="CHEBI:64479"/>
        <dbReference type="ChEBI" id="CHEBI:78449"/>
        <dbReference type="ChEBI" id="CHEBI:78776"/>
        <dbReference type="ChEBI" id="CHEBI:138651"/>
        <dbReference type="EC" id="2.3.1.41"/>
    </reaction>
    <physiologicalReaction direction="left-to-right" evidence="16">
        <dbReference type="Rhea" id="RHEA:22837"/>
    </physiologicalReaction>
</comment>
<dbReference type="InterPro" id="IPR018201">
    <property type="entry name" value="Ketoacyl_synth_AS"/>
</dbReference>
<dbReference type="Pfam" id="PF02801">
    <property type="entry name" value="Ketoacyl-synt_C"/>
    <property type="match status" value="1"/>
</dbReference>
<evidence type="ECO:0000256" key="3">
    <source>
        <dbReference type="ARBA" id="ARBA00011738"/>
    </source>
</evidence>
<dbReference type="NCBIfam" id="NF005935">
    <property type="entry name" value="PRK07967.1"/>
    <property type="match status" value="1"/>
</dbReference>
<evidence type="ECO:0000256" key="14">
    <source>
        <dbReference type="ARBA" id="ARBA00042143"/>
    </source>
</evidence>
<dbReference type="InterPro" id="IPR014030">
    <property type="entry name" value="Ketoacyl_synth_N"/>
</dbReference>
<accession>A0ABP9LIP8</accession>
<evidence type="ECO:0000256" key="13">
    <source>
        <dbReference type="ARBA" id="ARBA00041620"/>
    </source>
</evidence>
<reference evidence="20" key="1">
    <citation type="journal article" date="2019" name="Int. J. Syst. Evol. Microbiol.">
        <title>The Global Catalogue of Microorganisms (GCM) 10K type strain sequencing project: providing services to taxonomists for standard genome sequencing and annotation.</title>
        <authorList>
            <consortium name="The Broad Institute Genomics Platform"/>
            <consortium name="The Broad Institute Genome Sequencing Center for Infectious Disease"/>
            <person name="Wu L."/>
            <person name="Ma J."/>
        </authorList>
    </citation>
    <scope>NUCLEOTIDE SEQUENCE [LARGE SCALE GENOMIC DNA]</scope>
    <source>
        <strain evidence="20">JCM 18015</strain>
    </source>
</reference>
<dbReference type="PROSITE" id="PS00606">
    <property type="entry name" value="KS3_1"/>
    <property type="match status" value="1"/>
</dbReference>
<keyword evidence="8" id="KW-0276">Fatty acid metabolism</keyword>
<keyword evidence="9" id="KW-0443">Lipid metabolism</keyword>
<dbReference type="Proteomes" id="UP001499910">
    <property type="component" value="Unassembled WGS sequence"/>
</dbReference>
<comment type="caution">
    <text evidence="19">The sequence shown here is derived from an EMBL/GenBank/DDBJ whole genome shotgun (WGS) entry which is preliminary data.</text>
</comment>
<dbReference type="SMART" id="SM00825">
    <property type="entry name" value="PKS_KS"/>
    <property type="match status" value="1"/>
</dbReference>
<protein>
    <recommendedName>
        <fullName evidence="12">3-oxoacyl-[acyl-carrier-protein] synthase 1</fullName>
        <ecNumber evidence="4">2.3.1.41</ecNumber>
    </recommendedName>
    <alternativeName>
        <fullName evidence="13">3-oxoacyl-[acyl-carrier-protein] synthase I</fullName>
    </alternativeName>
    <alternativeName>
        <fullName evidence="14">Beta-ketoacyl-ACP synthase I</fullName>
    </alternativeName>
</protein>
<sequence>MRRVVVTGLGIVSPIGNTAAEVVDSLKAGRSGIEASAEMAEHGFRSQVAGTLKIDPSEHIDKRALRFMGPGAAYAHIAMGQAIADAGLEEGDIVNPRTGLIAGSGGPSTSAMFAAHQTVLKSGGTKRIGPFAVPKCMSSTISANLATAYQIKGINYSITSACSTSLHCIGNAAEQIMMGKQDVMFAGGAEELDWTLSCLFDAMGAMSSKFNDTPQRASRAFDADRDGFVIGGGGAILVLEELERAKARGAKIYAEVTGFAATSDGHDMVAPSGEGGERAMRLALQTLPEGRKVDYINAHGTSTKVGDVGEVEAVRRVFGQGSTPPISSTKSMTGHAQGAAGALEAVFCLLMLEHDFIAPSINVETLDPDLDAAEIATTLVEGAGLDTVMTNSFGFGGTNGSMLLSRFDG</sequence>
<evidence type="ECO:0000256" key="4">
    <source>
        <dbReference type="ARBA" id="ARBA00013191"/>
    </source>
</evidence>
<comment type="similarity">
    <text evidence="2 17">Belongs to the thiolase-like superfamily. Beta-ketoacyl-ACP synthases family.</text>
</comment>
<dbReference type="PANTHER" id="PTHR11712">
    <property type="entry name" value="POLYKETIDE SYNTHASE-RELATED"/>
    <property type="match status" value="1"/>
</dbReference>